<accession>A0A8G1A4A2</accession>
<keyword evidence="8" id="KW-1185">Reference proteome</keyword>
<evidence type="ECO:0000256" key="4">
    <source>
        <dbReference type="ARBA" id="ARBA00023315"/>
    </source>
</evidence>
<dbReference type="Pfam" id="PF13673">
    <property type="entry name" value="Acetyltransf_10"/>
    <property type="match status" value="1"/>
</dbReference>
<dbReference type="Gene3D" id="3.40.630.30">
    <property type="match status" value="1"/>
</dbReference>
<dbReference type="InterPro" id="IPR000182">
    <property type="entry name" value="GNAT_dom"/>
</dbReference>
<dbReference type="OrthoDB" id="106308at2157"/>
<evidence type="ECO:0000256" key="3">
    <source>
        <dbReference type="ARBA" id="ARBA00022679"/>
    </source>
</evidence>
<dbReference type="CDD" id="cd04301">
    <property type="entry name" value="NAT_SF"/>
    <property type="match status" value="1"/>
</dbReference>
<dbReference type="RefSeq" id="WP_220681119.1">
    <property type="nucleotide sequence ID" value="NZ_CP037968.1"/>
</dbReference>
<dbReference type="GO" id="GO:0016747">
    <property type="term" value="F:acyltransferase activity, transferring groups other than amino-acyl groups"/>
    <property type="evidence" value="ECO:0007669"/>
    <property type="project" value="InterPro"/>
</dbReference>
<evidence type="ECO:0000256" key="5">
    <source>
        <dbReference type="ARBA" id="ARBA00049880"/>
    </source>
</evidence>
<dbReference type="Proteomes" id="UP000826709">
    <property type="component" value="Chromosome"/>
</dbReference>
<keyword evidence="3" id="KW-0808">Transferase</keyword>
<reference evidence="7" key="1">
    <citation type="journal article" date="2005" name="Int. J. Syst. Evol. Microbiol.">
        <title>Methanofollis formosanus sp. nov., isolated from a fish pond.</title>
        <authorList>
            <person name="Wu S.Y."/>
            <person name="Chen S.C."/>
            <person name="Lai M.C."/>
        </authorList>
    </citation>
    <scope>NUCLEOTIDE SEQUENCE</scope>
    <source>
        <strain evidence="7">ML15</strain>
    </source>
</reference>
<feature type="domain" description="N-acetyltransferase" evidence="6">
    <location>
        <begin position="10"/>
        <end position="168"/>
    </location>
</feature>
<keyword evidence="2" id="KW-1277">Toxin-antitoxin system</keyword>
<organism evidence="7 8">
    <name type="scientific">Methanofollis formosanus</name>
    <dbReference type="NCBI Taxonomy" id="299308"/>
    <lineage>
        <taxon>Archaea</taxon>
        <taxon>Methanobacteriati</taxon>
        <taxon>Methanobacteriota</taxon>
        <taxon>Stenosarchaea group</taxon>
        <taxon>Methanomicrobia</taxon>
        <taxon>Methanomicrobiales</taxon>
        <taxon>Methanomicrobiaceae</taxon>
        <taxon>Methanofollis</taxon>
    </lineage>
</organism>
<gene>
    <name evidence="7" type="ORF">E2N92_10420</name>
</gene>
<dbReference type="KEGG" id="mfk:E2N92_10420"/>
<evidence type="ECO:0000256" key="2">
    <source>
        <dbReference type="ARBA" id="ARBA00022649"/>
    </source>
</evidence>
<evidence type="ECO:0000313" key="8">
    <source>
        <dbReference type="Proteomes" id="UP000826709"/>
    </source>
</evidence>
<evidence type="ECO:0000259" key="6">
    <source>
        <dbReference type="PROSITE" id="PS51186"/>
    </source>
</evidence>
<protein>
    <submittedName>
        <fullName evidence="7">GNAT family N-acetyltransferase</fullName>
    </submittedName>
</protein>
<dbReference type="InterPro" id="IPR016181">
    <property type="entry name" value="Acyl_CoA_acyltransferase"/>
</dbReference>
<keyword evidence="4" id="KW-0012">Acyltransferase</keyword>
<dbReference type="PANTHER" id="PTHR36449:SF1">
    <property type="entry name" value="ACETYLTRANSFERASE"/>
    <property type="match status" value="1"/>
</dbReference>
<dbReference type="AlphaFoldDB" id="A0A8G1A4A2"/>
<dbReference type="EMBL" id="CP037968">
    <property type="protein sequence ID" value="QYZ79812.1"/>
    <property type="molecule type" value="Genomic_DNA"/>
</dbReference>
<dbReference type="SUPFAM" id="SSF55729">
    <property type="entry name" value="Acyl-CoA N-acyltransferases (Nat)"/>
    <property type="match status" value="1"/>
</dbReference>
<keyword evidence="1" id="KW-0678">Repressor</keyword>
<sequence>MPSKIPLSALSFVHLTSDHDVSSFQCAHHDLTEYLVEDALRNQNAQVAATYLVLYEGECAGYFTLLNDSIIKKDLDPGVGEEDYPYSHYPAIKIARLATCLDYEHRGIGTAMIIAVASIARKVSRYSGCKVITVDSKPEAEEFYAKKGFHRALKTKKKTSIPMYFYNYF</sequence>
<dbReference type="PANTHER" id="PTHR36449">
    <property type="entry name" value="ACETYLTRANSFERASE-RELATED"/>
    <property type="match status" value="1"/>
</dbReference>
<evidence type="ECO:0000256" key="1">
    <source>
        <dbReference type="ARBA" id="ARBA00022491"/>
    </source>
</evidence>
<dbReference type="PROSITE" id="PS51186">
    <property type="entry name" value="GNAT"/>
    <property type="match status" value="1"/>
</dbReference>
<comment type="catalytic activity">
    <reaction evidence="5">
        <text>glycyl-tRNA(Gly) + acetyl-CoA = N-acetylglycyl-tRNA(Gly) + CoA + H(+)</text>
        <dbReference type="Rhea" id="RHEA:81867"/>
        <dbReference type="Rhea" id="RHEA-COMP:9683"/>
        <dbReference type="Rhea" id="RHEA-COMP:19766"/>
        <dbReference type="ChEBI" id="CHEBI:15378"/>
        <dbReference type="ChEBI" id="CHEBI:57287"/>
        <dbReference type="ChEBI" id="CHEBI:57288"/>
        <dbReference type="ChEBI" id="CHEBI:78522"/>
        <dbReference type="ChEBI" id="CHEBI:232036"/>
    </reaction>
</comment>
<proteinExistence type="predicted"/>
<reference evidence="7" key="2">
    <citation type="submission" date="2019-03" db="EMBL/GenBank/DDBJ databases">
        <authorList>
            <person name="Chen S.-C."/>
            <person name="Wu S.-Y."/>
            <person name="Lai M.-C."/>
        </authorList>
    </citation>
    <scope>NUCLEOTIDE SEQUENCE</scope>
    <source>
        <strain evidence="7">ML15</strain>
    </source>
</reference>
<evidence type="ECO:0000313" key="7">
    <source>
        <dbReference type="EMBL" id="QYZ79812.1"/>
    </source>
</evidence>
<name>A0A8G1A4A2_9EURY</name>